<gene>
    <name evidence="1" type="ORF">UT19_C0017G0012</name>
</gene>
<name>A0A0G0LYT4_9BACT</name>
<evidence type="ECO:0000313" key="2">
    <source>
        <dbReference type="Proteomes" id="UP000034932"/>
    </source>
</evidence>
<reference evidence="1 2" key="1">
    <citation type="journal article" date="2015" name="Nature">
        <title>rRNA introns, odd ribosomes, and small enigmatic genomes across a large radiation of phyla.</title>
        <authorList>
            <person name="Brown C.T."/>
            <person name="Hug L.A."/>
            <person name="Thomas B.C."/>
            <person name="Sharon I."/>
            <person name="Castelle C.J."/>
            <person name="Singh A."/>
            <person name="Wilkins M.J."/>
            <person name="Williams K.H."/>
            <person name="Banfield J.F."/>
        </authorList>
    </citation>
    <scope>NUCLEOTIDE SEQUENCE [LARGE SCALE GENOMIC DNA]</scope>
</reference>
<protein>
    <submittedName>
        <fullName evidence="1">Uncharacterized protein</fullName>
    </submittedName>
</protein>
<organism evidence="1 2">
    <name type="scientific">Candidatus Woesebacteria bacterium GW2011_GWB1_39_10b</name>
    <dbReference type="NCBI Taxonomy" id="1618573"/>
    <lineage>
        <taxon>Bacteria</taxon>
        <taxon>Candidatus Woeseibacteriota</taxon>
    </lineage>
</organism>
<dbReference type="AlphaFoldDB" id="A0A0G0LYT4"/>
<sequence>MVRLELEQGLFGPGNMGIKFRSVPQTPQNFEKDLGATVVNKDGFAMPILDKPLTSLTQDQTLVLWGVIGTDIPVPDTVLPDLDD</sequence>
<accession>A0A0G0LYT4</accession>
<dbReference type="EMBL" id="LBVW01000017">
    <property type="protein sequence ID" value="KKQ93155.1"/>
    <property type="molecule type" value="Genomic_DNA"/>
</dbReference>
<dbReference type="Proteomes" id="UP000034932">
    <property type="component" value="Unassembled WGS sequence"/>
</dbReference>
<evidence type="ECO:0000313" key="1">
    <source>
        <dbReference type="EMBL" id="KKQ93155.1"/>
    </source>
</evidence>
<comment type="caution">
    <text evidence="1">The sequence shown here is derived from an EMBL/GenBank/DDBJ whole genome shotgun (WGS) entry which is preliminary data.</text>
</comment>
<proteinExistence type="predicted"/>
<dbReference type="STRING" id="1618573.UT19_C0017G0012"/>